<reference evidence="1" key="1">
    <citation type="submission" date="2018-02" db="EMBL/GenBank/DDBJ databases">
        <authorList>
            <person name="Cohen D.B."/>
            <person name="Kent A.D."/>
        </authorList>
    </citation>
    <scope>NUCLEOTIDE SEQUENCE</scope>
</reference>
<dbReference type="PANTHER" id="PTHR33116:SF70">
    <property type="entry name" value="NON-LTR RETROELEMENT REVERSE TRANSCRIPTASE-LIKE PROTEIN"/>
    <property type="match status" value="1"/>
</dbReference>
<name>A0A2N9EEK0_FAGSY</name>
<proteinExistence type="predicted"/>
<sequence>MESCDSGEWHHIKAGQSGPKFSHLFFVDDLVLFSSATISRAYAIDDVLGKFCHSSGKKVSVSKSRVLFSTNVNPSLWSDIEKILNIKETKDLGKYLGIPISSSAVRAKDFDYLIEKVALKLSSWKARLLTLPGRATLIQSVFEAILAYVMQCTPLPAKVYDNLDALSRNFLWGSTVDKRKLHLVNWKKVT</sequence>
<evidence type="ECO:0008006" key="2">
    <source>
        <dbReference type="Google" id="ProtNLM"/>
    </source>
</evidence>
<dbReference type="AlphaFoldDB" id="A0A2N9EEK0"/>
<gene>
    <name evidence="1" type="ORF">FSB_LOCUS901</name>
</gene>
<dbReference type="PANTHER" id="PTHR33116">
    <property type="entry name" value="REVERSE TRANSCRIPTASE ZINC-BINDING DOMAIN-CONTAINING PROTEIN-RELATED-RELATED"/>
    <property type="match status" value="1"/>
</dbReference>
<evidence type="ECO:0000313" key="1">
    <source>
        <dbReference type="EMBL" id="SPC73019.1"/>
    </source>
</evidence>
<organism evidence="1">
    <name type="scientific">Fagus sylvatica</name>
    <name type="common">Beechnut</name>
    <dbReference type="NCBI Taxonomy" id="28930"/>
    <lineage>
        <taxon>Eukaryota</taxon>
        <taxon>Viridiplantae</taxon>
        <taxon>Streptophyta</taxon>
        <taxon>Embryophyta</taxon>
        <taxon>Tracheophyta</taxon>
        <taxon>Spermatophyta</taxon>
        <taxon>Magnoliopsida</taxon>
        <taxon>eudicotyledons</taxon>
        <taxon>Gunneridae</taxon>
        <taxon>Pentapetalae</taxon>
        <taxon>rosids</taxon>
        <taxon>fabids</taxon>
        <taxon>Fagales</taxon>
        <taxon>Fagaceae</taxon>
        <taxon>Fagus</taxon>
    </lineage>
</organism>
<dbReference type="EMBL" id="OIVN01000036">
    <property type="protein sequence ID" value="SPC73019.1"/>
    <property type="molecule type" value="Genomic_DNA"/>
</dbReference>
<protein>
    <recommendedName>
        <fullName evidence="2">Reverse transcriptase domain-containing protein</fullName>
    </recommendedName>
</protein>
<accession>A0A2N9EEK0</accession>